<comment type="pathway">
    <text evidence="3 10">Amino-acid biosynthesis; L-leucine biosynthesis; L-leucine from 3-methyl-2-oxobutanoate: step 2/4.</text>
</comment>
<evidence type="ECO:0000256" key="9">
    <source>
        <dbReference type="ARBA" id="ARBA00023304"/>
    </source>
</evidence>
<dbReference type="GO" id="GO:0009316">
    <property type="term" value="C:3-isopropylmalate dehydratase complex"/>
    <property type="evidence" value="ECO:0007669"/>
    <property type="project" value="InterPro"/>
</dbReference>
<keyword evidence="7 10" id="KW-0028">Amino-acid biosynthesis</keyword>
<comment type="similarity">
    <text evidence="4 10">Belongs to the LeuD family. LeuD type 1 subfamily.</text>
</comment>
<keyword evidence="6 10" id="KW-0432">Leucine biosynthesis</keyword>
<keyword evidence="8 10" id="KW-0456">Lyase</keyword>
<dbReference type="EMBL" id="JACIJH010000023">
    <property type="protein sequence ID" value="MBB5708659.1"/>
    <property type="molecule type" value="Genomic_DNA"/>
</dbReference>
<evidence type="ECO:0000259" key="11">
    <source>
        <dbReference type="Pfam" id="PF00694"/>
    </source>
</evidence>
<dbReference type="UniPathway" id="UPA00048">
    <property type="reaction ID" value="UER00071"/>
</dbReference>
<protein>
    <recommendedName>
        <fullName evidence="10">3-isopropylmalate dehydratase small subunit</fullName>
        <ecNumber evidence="10">4.2.1.33</ecNumber>
    </recommendedName>
    <alternativeName>
        <fullName evidence="10">Alpha-IPM isomerase</fullName>
        <shortName evidence="10">IPMI</shortName>
    </alternativeName>
    <alternativeName>
        <fullName evidence="10">Isopropylmalate isomerase</fullName>
    </alternativeName>
</protein>
<evidence type="ECO:0000256" key="4">
    <source>
        <dbReference type="ARBA" id="ARBA00009845"/>
    </source>
</evidence>
<sequence length="211" mass="23404">MTMEAFSRLTAVALPLMFDNIDTDIIIPSREMKTVGKTGLADGLFAGWRYVAVGSREKSPDFLMNRAPYADAKILIAGQNVGCGSSREHAVWALREYGFRAVIAPSFNPIFRGNCIRNGIVPVQLAAEEARTLGDAALREEAEPVTVDLDSMTVEMAGAGPFAFALEDDSRLMLRNGWDAIDLTLQHRDRIAAWREADRARRPWIYLETGR</sequence>
<dbReference type="HAMAP" id="MF_01031">
    <property type="entry name" value="LeuD_type1"/>
    <property type="match status" value="1"/>
</dbReference>
<evidence type="ECO:0000256" key="6">
    <source>
        <dbReference type="ARBA" id="ARBA00022430"/>
    </source>
</evidence>
<dbReference type="CDD" id="cd01577">
    <property type="entry name" value="IPMI_Swivel"/>
    <property type="match status" value="1"/>
</dbReference>
<name>A0A7W9ESF2_9SPHN</name>
<comment type="function">
    <text evidence="2 10">Catalyzes the isomerization between 2-isopropylmalate and 3-isopropylmalate, via the formation of 2-isopropylmaleate.</text>
</comment>
<dbReference type="PANTHER" id="PTHR43345:SF5">
    <property type="entry name" value="3-ISOPROPYLMALATE DEHYDRATASE SMALL SUBUNIT"/>
    <property type="match status" value="1"/>
</dbReference>
<evidence type="ECO:0000256" key="5">
    <source>
        <dbReference type="ARBA" id="ARBA00011271"/>
    </source>
</evidence>
<dbReference type="GO" id="GO:0009098">
    <property type="term" value="P:L-leucine biosynthetic process"/>
    <property type="evidence" value="ECO:0007669"/>
    <property type="project" value="UniProtKB-UniRule"/>
</dbReference>
<dbReference type="InterPro" id="IPR000573">
    <property type="entry name" value="AconitaseA/IPMdHydase_ssu_swvl"/>
</dbReference>
<dbReference type="SUPFAM" id="SSF52016">
    <property type="entry name" value="LeuD/IlvD-like"/>
    <property type="match status" value="1"/>
</dbReference>
<dbReference type="Gene3D" id="3.20.19.10">
    <property type="entry name" value="Aconitase, domain 4"/>
    <property type="match status" value="1"/>
</dbReference>
<gene>
    <name evidence="10" type="primary">leuD</name>
    <name evidence="12" type="ORF">FHR21_004053</name>
</gene>
<dbReference type="EC" id="4.2.1.33" evidence="10"/>
<evidence type="ECO:0000256" key="2">
    <source>
        <dbReference type="ARBA" id="ARBA00002695"/>
    </source>
</evidence>
<evidence type="ECO:0000256" key="10">
    <source>
        <dbReference type="HAMAP-Rule" id="MF_01031"/>
    </source>
</evidence>
<evidence type="ECO:0000313" key="12">
    <source>
        <dbReference type="EMBL" id="MBB5708659.1"/>
    </source>
</evidence>
<dbReference type="AlphaFoldDB" id="A0A7W9ESF2"/>
<reference evidence="12 13" key="1">
    <citation type="submission" date="2020-08" db="EMBL/GenBank/DDBJ databases">
        <title>Genomic Encyclopedia of Type Strains, Phase IV (KMG-IV): sequencing the most valuable type-strain genomes for metagenomic binning, comparative biology and taxonomic classification.</title>
        <authorList>
            <person name="Goeker M."/>
        </authorList>
    </citation>
    <scope>NUCLEOTIDE SEQUENCE [LARGE SCALE GENOMIC DNA]</scope>
    <source>
        <strain evidence="12 13">DSM 27163</strain>
    </source>
</reference>
<comment type="subunit">
    <text evidence="5 10">Heterodimer of LeuC and LeuD.</text>
</comment>
<dbReference type="NCBIfam" id="NF002458">
    <property type="entry name" value="PRK01641.1"/>
    <property type="match status" value="1"/>
</dbReference>
<comment type="catalytic activity">
    <reaction evidence="1 10">
        <text>(2R,3S)-3-isopropylmalate = (2S)-2-isopropylmalate</text>
        <dbReference type="Rhea" id="RHEA:32287"/>
        <dbReference type="ChEBI" id="CHEBI:1178"/>
        <dbReference type="ChEBI" id="CHEBI:35121"/>
        <dbReference type="EC" id="4.2.1.33"/>
    </reaction>
</comment>
<dbReference type="InterPro" id="IPR015928">
    <property type="entry name" value="Aconitase/3IPM_dehydase_swvl"/>
</dbReference>
<dbReference type="InterPro" id="IPR004431">
    <property type="entry name" value="3-IsopropMal_deHydase_ssu"/>
</dbReference>
<accession>A0A7W9ESF2</accession>
<dbReference type="InterPro" id="IPR033940">
    <property type="entry name" value="IPMI_Swivel"/>
</dbReference>
<dbReference type="NCBIfam" id="TIGR00171">
    <property type="entry name" value="leuD"/>
    <property type="match status" value="1"/>
</dbReference>
<dbReference type="Proteomes" id="UP000537161">
    <property type="component" value="Unassembled WGS sequence"/>
</dbReference>
<dbReference type="RefSeq" id="WP_246427363.1">
    <property type="nucleotide sequence ID" value="NZ_JACIJH010000023.1"/>
</dbReference>
<dbReference type="PANTHER" id="PTHR43345">
    <property type="entry name" value="3-ISOPROPYLMALATE DEHYDRATASE SMALL SUBUNIT 2-RELATED-RELATED"/>
    <property type="match status" value="1"/>
</dbReference>
<organism evidence="12 13">
    <name type="scientific">Sphingopyxis panaciterrulae</name>
    <dbReference type="NCBI Taxonomy" id="462372"/>
    <lineage>
        <taxon>Bacteria</taxon>
        <taxon>Pseudomonadati</taxon>
        <taxon>Pseudomonadota</taxon>
        <taxon>Alphaproteobacteria</taxon>
        <taxon>Sphingomonadales</taxon>
        <taxon>Sphingomonadaceae</taxon>
        <taxon>Sphingopyxis</taxon>
    </lineage>
</organism>
<feature type="domain" description="Aconitase A/isopropylmalate dehydratase small subunit swivel" evidence="11">
    <location>
        <begin position="3"/>
        <end position="127"/>
    </location>
</feature>
<keyword evidence="13" id="KW-1185">Reference proteome</keyword>
<comment type="caution">
    <text evidence="12">The sequence shown here is derived from an EMBL/GenBank/DDBJ whole genome shotgun (WGS) entry which is preliminary data.</text>
</comment>
<evidence type="ECO:0000256" key="8">
    <source>
        <dbReference type="ARBA" id="ARBA00023239"/>
    </source>
</evidence>
<dbReference type="InterPro" id="IPR050075">
    <property type="entry name" value="LeuD"/>
</dbReference>
<evidence type="ECO:0000256" key="7">
    <source>
        <dbReference type="ARBA" id="ARBA00022605"/>
    </source>
</evidence>
<dbReference type="GO" id="GO:0003861">
    <property type="term" value="F:3-isopropylmalate dehydratase activity"/>
    <property type="evidence" value="ECO:0007669"/>
    <property type="project" value="UniProtKB-UniRule"/>
</dbReference>
<evidence type="ECO:0000256" key="1">
    <source>
        <dbReference type="ARBA" id="ARBA00000491"/>
    </source>
</evidence>
<proteinExistence type="inferred from homology"/>
<evidence type="ECO:0000313" key="13">
    <source>
        <dbReference type="Proteomes" id="UP000537161"/>
    </source>
</evidence>
<keyword evidence="9 10" id="KW-0100">Branched-chain amino acid biosynthesis</keyword>
<evidence type="ECO:0000256" key="3">
    <source>
        <dbReference type="ARBA" id="ARBA00004729"/>
    </source>
</evidence>
<dbReference type="Pfam" id="PF00694">
    <property type="entry name" value="Aconitase_C"/>
    <property type="match status" value="1"/>
</dbReference>